<dbReference type="PANTHER" id="PTHR23270">
    <property type="entry name" value="PROGRAMMED CELL DEATH PROTEIN 11 PRE-RRNA PROCESSING PROTEIN RRP5"/>
    <property type="match status" value="1"/>
</dbReference>
<dbReference type="SUPFAM" id="SSF48452">
    <property type="entry name" value="TPR-like"/>
    <property type="match status" value="1"/>
</dbReference>
<dbReference type="GO" id="GO:0032040">
    <property type="term" value="C:small-subunit processome"/>
    <property type="evidence" value="ECO:0007669"/>
    <property type="project" value="TreeGrafter"/>
</dbReference>
<dbReference type="InterPro" id="IPR045209">
    <property type="entry name" value="Rrp5"/>
</dbReference>
<evidence type="ECO:0000313" key="2">
    <source>
        <dbReference type="EMBL" id="OMJ72972.1"/>
    </source>
</evidence>
<keyword evidence="1" id="KW-0698">rRNA processing</keyword>
<protein>
    <recommendedName>
        <fullName evidence="4">Suppressor of forked domain-containing protein</fullName>
    </recommendedName>
</protein>
<dbReference type="PANTHER" id="PTHR23270:SF10">
    <property type="entry name" value="PROTEIN RRP5 HOMOLOG"/>
    <property type="match status" value="1"/>
</dbReference>
<gene>
    <name evidence="2" type="ORF">SteCoe_28456</name>
</gene>
<dbReference type="InterPro" id="IPR011990">
    <property type="entry name" value="TPR-like_helical_dom_sf"/>
</dbReference>
<keyword evidence="3" id="KW-1185">Reference proteome</keyword>
<reference evidence="2 3" key="1">
    <citation type="submission" date="2016-11" db="EMBL/GenBank/DDBJ databases">
        <title>The macronuclear genome of Stentor coeruleus: a giant cell with tiny introns.</title>
        <authorList>
            <person name="Slabodnick M."/>
            <person name="Ruby J.G."/>
            <person name="Reiff S.B."/>
            <person name="Swart E.C."/>
            <person name="Gosai S."/>
            <person name="Prabakaran S."/>
            <person name="Witkowska E."/>
            <person name="Larue G.E."/>
            <person name="Fisher S."/>
            <person name="Freeman R.M."/>
            <person name="Gunawardena J."/>
            <person name="Chu W."/>
            <person name="Stover N.A."/>
            <person name="Gregory B.D."/>
            <person name="Nowacki M."/>
            <person name="Derisi J."/>
            <person name="Roy S.W."/>
            <person name="Marshall W.F."/>
            <person name="Sood P."/>
        </authorList>
    </citation>
    <scope>NUCLEOTIDE SEQUENCE [LARGE SCALE GENOMIC DNA]</scope>
    <source>
        <strain evidence="2">WM001</strain>
    </source>
</reference>
<proteinExistence type="predicted"/>
<sequence length="271" mass="32120">MIKLLKAEKRIRKKELSQSLSPNSYKTFEKALLSSPNSSFLWIKYAAFSLDNSGYEKSKEILIKALNTIVQTEEREKLNIYLALMNLESSRGSEESFEKTIKWALSVNDHEKILKHKALKLLKKGKIEDCENTLRYVCKKYSKNIENWESILRFYMKDLVDNDKFDEISRRAEQALKDSVEIRKRIGVLEYQHGSSEKARTIFENLLSEKPKRSDIWLVYLNFEEKNSGVEQVRDLYERVLAVKFSMKVRRMFENKKELYEHGRKHKDRCT</sequence>
<dbReference type="GO" id="GO:0006364">
    <property type="term" value="P:rRNA processing"/>
    <property type="evidence" value="ECO:0007669"/>
    <property type="project" value="UniProtKB-KW"/>
</dbReference>
<accession>A0A1R2B878</accession>
<dbReference type="EMBL" id="MPUH01000858">
    <property type="protein sequence ID" value="OMJ72972.1"/>
    <property type="molecule type" value="Genomic_DNA"/>
</dbReference>
<dbReference type="InterPro" id="IPR003107">
    <property type="entry name" value="HAT"/>
</dbReference>
<evidence type="ECO:0000313" key="3">
    <source>
        <dbReference type="Proteomes" id="UP000187209"/>
    </source>
</evidence>
<name>A0A1R2B878_9CILI</name>
<dbReference type="SMART" id="SM00386">
    <property type="entry name" value="HAT"/>
    <property type="match status" value="3"/>
</dbReference>
<evidence type="ECO:0008006" key="4">
    <source>
        <dbReference type="Google" id="ProtNLM"/>
    </source>
</evidence>
<dbReference type="OrthoDB" id="412781at2759"/>
<evidence type="ECO:0000256" key="1">
    <source>
        <dbReference type="ARBA" id="ARBA00022552"/>
    </source>
</evidence>
<dbReference type="GO" id="GO:0003723">
    <property type="term" value="F:RNA binding"/>
    <property type="evidence" value="ECO:0007669"/>
    <property type="project" value="TreeGrafter"/>
</dbReference>
<comment type="caution">
    <text evidence="2">The sequence shown here is derived from an EMBL/GenBank/DDBJ whole genome shotgun (WGS) entry which is preliminary data.</text>
</comment>
<dbReference type="Gene3D" id="1.25.40.10">
    <property type="entry name" value="Tetratricopeptide repeat domain"/>
    <property type="match status" value="2"/>
</dbReference>
<organism evidence="2 3">
    <name type="scientific">Stentor coeruleus</name>
    <dbReference type="NCBI Taxonomy" id="5963"/>
    <lineage>
        <taxon>Eukaryota</taxon>
        <taxon>Sar</taxon>
        <taxon>Alveolata</taxon>
        <taxon>Ciliophora</taxon>
        <taxon>Postciliodesmatophora</taxon>
        <taxon>Heterotrichea</taxon>
        <taxon>Heterotrichida</taxon>
        <taxon>Stentoridae</taxon>
        <taxon>Stentor</taxon>
    </lineage>
</organism>
<dbReference type="AlphaFoldDB" id="A0A1R2B878"/>
<dbReference type="Proteomes" id="UP000187209">
    <property type="component" value="Unassembled WGS sequence"/>
</dbReference>